<feature type="transmembrane region" description="Helical" evidence="1">
    <location>
        <begin position="7"/>
        <end position="24"/>
    </location>
</feature>
<dbReference type="EMBL" id="JADCNN020000004">
    <property type="protein sequence ID" value="MBM6995193.1"/>
    <property type="molecule type" value="Genomic_DNA"/>
</dbReference>
<feature type="transmembrane region" description="Helical" evidence="1">
    <location>
        <begin position="30"/>
        <end position="54"/>
    </location>
</feature>
<keyword evidence="1" id="KW-0812">Transmembrane</keyword>
<keyword evidence="3" id="KW-1185">Reference proteome</keyword>
<keyword evidence="1" id="KW-1133">Transmembrane helix</keyword>
<gene>
    <name evidence="2" type="ORF">IM700_005895</name>
</gene>
<name>A0ABS2H2Y5_9BACL</name>
<evidence type="ECO:0000256" key="1">
    <source>
        <dbReference type="SAM" id="Phobius"/>
    </source>
</evidence>
<organism evidence="2 3">
    <name type="scientific">Paenibacillus rhizolycopersici</name>
    <dbReference type="NCBI Taxonomy" id="2780073"/>
    <lineage>
        <taxon>Bacteria</taxon>
        <taxon>Bacillati</taxon>
        <taxon>Bacillota</taxon>
        <taxon>Bacilli</taxon>
        <taxon>Bacillales</taxon>
        <taxon>Paenibacillaceae</taxon>
        <taxon>Paenibacillus</taxon>
    </lineage>
</organism>
<feature type="transmembrane region" description="Helical" evidence="1">
    <location>
        <begin position="66"/>
        <end position="89"/>
    </location>
</feature>
<evidence type="ECO:0000313" key="3">
    <source>
        <dbReference type="Proteomes" id="UP001516620"/>
    </source>
</evidence>
<protein>
    <submittedName>
        <fullName evidence="2">Uncharacterized protein</fullName>
    </submittedName>
</protein>
<keyword evidence="1" id="KW-0472">Membrane</keyword>
<evidence type="ECO:0000313" key="2">
    <source>
        <dbReference type="EMBL" id="MBM6995193.1"/>
    </source>
</evidence>
<proteinExistence type="predicted"/>
<dbReference type="Proteomes" id="UP001516620">
    <property type="component" value="Unassembled WGS sequence"/>
</dbReference>
<reference evidence="2 3" key="1">
    <citation type="submission" date="2021-01" db="EMBL/GenBank/DDBJ databases">
        <title>Paenibacillus sp.nov. isolated from the rhizosphere soil of tomato plant.</title>
        <authorList>
            <person name="Thin K.K."/>
            <person name="Zhang X."/>
            <person name="He S."/>
        </authorList>
    </citation>
    <scope>NUCLEOTIDE SEQUENCE [LARGE SCALE GENOMIC DNA]</scope>
    <source>
        <strain evidence="2 3">DXFW5</strain>
    </source>
</reference>
<dbReference type="RefSeq" id="WP_193415127.1">
    <property type="nucleotide sequence ID" value="NZ_JADCNN020000004.1"/>
</dbReference>
<accession>A0ABS2H2Y5</accession>
<comment type="caution">
    <text evidence="2">The sequence shown here is derived from an EMBL/GenBank/DDBJ whole genome shotgun (WGS) entry which is preliminary data.</text>
</comment>
<sequence>MNKEKSLLYAFLVGIGFCLVPFAASDFFLFRFIFGFIRCLGMVVTIFAGFFILTESYLHLKKIYGNLIQTLAISAAVILALVFIFYWGLFN</sequence>